<name>A0ABN0ZVQ4_9BACI</name>
<comment type="caution">
    <text evidence="1">The sequence shown here is derived from an EMBL/GenBank/DDBJ whole genome shotgun (WGS) entry which is preliminary data.</text>
</comment>
<evidence type="ECO:0000313" key="1">
    <source>
        <dbReference type="EMBL" id="GAA0460008.1"/>
    </source>
</evidence>
<sequence>MFVFKYGFWNYNNKKPSNIQKPEFGENLFEFYLLDKELSKTLNQQNIYF</sequence>
<accession>A0ABN0ZVQ4</accession>
<reference evidence="1 2" key="1">
    <citation type="journal article" date="2019" name="Int. J. Syst. Evol. Microbiol.">
        <title>The Global Catalogue of Microorganisms (GCM) 10K type strain sequencing project: providing services to taxonomists for standard genome sequencing and annotation.</title>
        <authorList>
            <consortium name="The Broad Institute Genomics Platform"/>
            <consortium name="The Broad Institute Genome Sequencing Center for Infectious Disease"/>
            <person name="Wu L."/>
            <person name="Ma J."/>
        </authorList>
    </citation>
    <scope>NUCLEOTIDE SEQUENCE [LARGE SCALE GENOMIC DNA]</scope>
    <source>
        <strain evidence="1 2">JCM 14193</strain>
    </source>
</reference>
<protein>
    <submittedName>
        <fullName evidence="1">Uncharacterized protein</fullName>
    </submittedName>
</protein>
<proteinExistence type="predicted"/>
<organism evidence="1 2">
    <name type="scientific">Alkalibacillus silvisoli</name>
    <dbReference type="NCBI Taxonomy" id="392823"/>
    <lineage>
        <taxon>Bacteria</taxon>
        <taxon>Bacillati</taxon>
        <taxon>Bacillota</taxon>
        <taxon>Bacilli</taxon>
        <taxon>Bacillales</taxon>
        <taxon>Bacillaceae</taxon>
        <taxon>Alkalibacillus</taxon>
    </lineage>
</organism>
<dbReference type="Proteomes" id="UP001500740">
    <property type="component" value="Unassembled WGS sequence"/>
</dbReference>
<keyword evidence="2" id="KW-1185">Reference proteome</keyword>
<gene>
    <name evidence="1" type="ORF">GCM10008935_14140</name>
</gene>
<evidence type="ECO:0000313" key="2">
    <source>
        <dbReference type="Proteomes" id="UP001500740"/>
    </source>
</evidence>
<dbReference type="EMBL" id="BAAACZ010000010">
    <property type="protein sequence ID" value="GAA0460008.1"/>
    <property type="molecule type" value="Genomic_DNA"/>
</dbReference>